<evidence type="ECO:0000256" key="2">
    <source>
        <dbReference type="SAM" id="Phobius"/>
    </source>
</evidence>
<name>A0A7G9Z968_9EURY</name>
<proteinExistence type="predicted"/>
<keyword evidence="2" id="KW-0812">Transmembrane</keyword>
<keyword evidence="2" id="KW-0472">Membrane</keyword>
<feature type="transmembrane region" description="Helical" evidence="2">
    <location>
        <begin position="212"/>
        <end position="237"/>
    </location>
</feature>
<feature type="compositionally biased region" description="Polar residues" evidence="1">
    <location>
        <begin position="24"/>
        <end position="36"/>
    </location>
</feature>
<accession>A0A7G9Z968</accession>
<dbReference type="AlphaFoldDB" id="A0A7G9Z968"/>
<evidence type="ECO:0000256" key="1">
    <source>
        <dbReference type="SAM" id="MobiDB-lite"/>
    </source>
</evidence>
<gene>
    <name evidence="3" type="ORF">AEDKGFPA_00025</name>
</gene>
<protein>
    <submittedName>
        <fullName evidence="3">Uncharacterized protein</fullName>
    </submittedName>
</protein>
<feature type="region of interest" description="Disordered" evidence="1">
    <location>
        <begin position="1"/>
        <end position="36"/>
    </location>
</feature>
<keyword evidence="2" id="KW-1133">Transmembrane helix</keyword>
<organism evidence="3">
    <name type="scientific">Candidatus Methanophaga sp. ANME-1 ERB7</name>
    <dbReference type="NCBI Taxonomy" id="2759913"/>
    <lineage>
        <taxon>Archaea</taxon>
        <taxon>Methanobacteriati</taxon>
        <taxon>Methanobacteriota</taxon>
        <taxon>Stenosarchaea group</taxon>
        <taxon>Methanomicrobia</taxon>
        <taxon>Candidatus Methanophagales</taxon>
        <taxon>Candidatus Methanophagaceae</taxon>
        <taxon>Candidatus Methanophaga</taxon>
    </lineage>
</organism>
<dbReference type="EMBL" id="MT631668">
    <property type="protein sequence ID" value="QNO56802.1"/>
    <property type="molecule type" value="Genomic_DNA"/>
</dbReference>
<sequence>MFTLSVSSFQAPATPGTSPCAPSFPSTPTSLATLDTSPPTRLKLSTVLLTVSDITLKSPATGIANFSVKLPLEILSSILPISSVNSATVSIKPFKESIISFQLPATPCTDTRSVSLPSVPATFATRLISFAPPPTISAILLYESASSPYISYLSFGSLNIKSPFLKASIASNKRLNCLSLYSSSVSPLPTFSPSTLPPTSFSVFSSTSSNKAFLPGFLILSFTISYLLTTSAIFLYATPALHFGL</sequence>
<evidence type="ECO:0000313" key="3">
    <source>
        <dbReference type="EMBL" id="QNO56802.1"/>
    </source>
</evidence>
<feature type="compositionally biased region" description="Polar residues" evidence="1">
    <location>
        <begin position="1"/>
        <end position="17"/>
    </location>
</feature>
<reference evidence="3" key="1">
    <citation type="submission" date="2020-06" db="EMBL/GenBank/DDBJ databases">
        <title>Unique genomic features of the anaerobic methanotrophic archaea.</title>
        <authorList>
            <person name="Chadwick G.L."/>
            <person name="Skennerton C.T."/>
            <person name="Laso-Perez R."/>
            <person name="Leu A.O."/>
            <person name="Speth D.R."/>
            <person name="Yu H."/>
            <person name="Morgan-Lang C."/>
            <person name="Hatzenpichler R."/>
            <person name="Goudeau D."/>
            <person name="Malmstrom R."/>
            <person name="Brazelton W.J."/>
            <person name="Woyke T."/>
            <person name="Hallam S.J."/>
            <person name="Tyson G.W."/>
            <person name="Wegener G."/>
            <person name="Boetius A."/>
            <person name="Orphan V."/>
        </authorList>
    </citation>
    <scope>NUCLEOTIDE SEQUENCE</scope>
</reference>